<accession>A0A7Y9FLU9</accession>
<keyword evidence="4 8" id="KW-0732">Signal</keyword>
<dbReference type="Gene3D" id="1.25.40.10">
    <property type="entry name" value="Tetratricopeptide repeat domain"/>
    <property type="match status" value="1"/>
</dbReference>
<dbReference type="InterPro" id="IPR057556">
    <property type="entry name" value="TPR_Slam"/>
</dbReference>
<evidence type="ECO:0000313" key="12">
    <source>
        <dbReference type="Proteomes" id="UP000517753"/>
    </source>
</evidence>
<organism evidence="11 12">
    <name type="scientific">Sphingomonas melonis</name>
    <dbReference type="NCBI Taxonomy" id="152682"/>
    <lineage>
        <taxon>Bacteria</taxon>
        <taxon>Pseudomonadati</taxon>
        <taxon>Pseudomonadota</taxon>
        <taxon>Alphaproteobacteria</taxon>
        <taxon>Sphingomonadales</taxon>
        <taxon>Sphingomonadaceae</taxon>
        <taxon>Sphingomonas</taxon>
    </lineage>
</organism>
<evidence type="ECO:0000256" key="3">
    <source>
        <dbReference type="ARBA" id="ARBA00022692"/>
    </source>
</evidence>
<sequence>MRPRLPRPLPALLLCAATPALAQTEPGQDTRLRLDQQLDRQSKKQDADTREQAAALDGAPASITLDGETYAVGTTPDDIGRALYAALSHRQWADVRRFLAAYEKLAEPDPLLVDYARGALARQDGHFADAERAYRRLLAARPDFLPGQLELARLLFEDHKDREARAAFEAVRARLAAGSDQSSGVLRSVDLFLAALRRRSGWQGSIAIGPGYSSNLNQSSASYTCLFTTTDGNCLFERTVPDPIGAPGITIEAALSRRFALAGHGGLRARTLLFGDVYPGQHGYSQGTLITRIGYEHQTAHDTLAVSPTVDLGTLGSSLLYHAAGVNAEWTHGISPRALVKLEGNYRRYAYPLRAYRAQDGDQADLFLTGWYGLPGDWLLLGGGDMVDKRAANAENAYRQWGARLGVSKSLGHAATVLLIGATRWRAYGGYSETFEAKRSDREQVYTGIARFPSLELRGLVPELLVQHTRVTSNIDWLYSWHRTTASLRLSHVF</sequence>
<comment type="subcellular location">
    <subcellularLocation>
        <location evidence="1">Cell outer membrane</location>
        <topology evidence="1">Multi-pass membrane protein</topology>
    </subcellularLocation>
</comment>
<evidence type="ECO:0000259" key="10">
    <source>
        <dbReference type="Pfam" id="PF24575"/>
    </source>
</evidence>
<evidence type="ECO:0000256" key="5">
    <source>
        <dbReference type="ARBA" id="ARBA00023136"/>
    </source>
</evidence>
<dbReference type="Proteomes" id="UP000517753">
    <property type="component" value="Unassembled WGS sequence"/>
</dbReference>
<evidence type="ECO:0000256" key="6">
    <source>
        <dbReference type="ARBA" id="ARBA00023237"/>
    </source>
</evidence>
<dbReference type="AlphaFoldDB" id="A0A7Y9FLU9"/>
<evidence type="ECO:0000256" key="2">
    <source>
        <dbReference type="ARBA" id="ARBA00022452"/>
    </source>
</evidence>
<dbReference type="EMBL" id="JACCBY010000002">
    <property type="protein sequence ID" value="NYD89708.1"/>
    <property type="molecule type" value="Genomic_DNA"/>
</dbReference>
<evidence type="ECO:0000259" key="9">
    <source>
        <dbReference type="Pfam" id="PF04575"/>
    </source>
</evidence>
<feature type="chain" id="PRO_5030765823" description="Peptide signal" evidence="8">
    <location>
        <begin position="23"/>
        <end position="494"/>
    </location>
</feature>
<evidence type="ECO:0000256" key="4">
    <source>
        <dbReference type="ARBA" id="ARBA00022729"/>
    </source>
</evidence>
<keyword evidence="5" id="KW-0472">Membrane</keyword>
<evidence type="ECO:0008006" key="13">
    <source>
        <dbReference type="Google" id="ProtNLM"/>
    </source>
</evidence>
<evidence type="ECO:0000256" key="7">
    <source>
        <dbReference type="ARBA" id="ARBA00023609"/>
    </source>
</evidence>
<keyword evidence="3" id="KW-0812">Transmembrane</keyword>
<feature type="domain" description="Surface lipoprotein assembly modifier N-terminal TPR repeats region" evidence="10">
    <location>
        <begin position="74"/>
        <end position="168"/>
    </location>
</feature>
<keyword evidence="12" id="KW-1185">Reference proteome</keyword>
<dbReference type="InterPro" id="IPR011990">
    <property type="entry name" value="TPR-like_helical_dom_sf"/>
</dbReference>
<dbReference type="SUPFAM" id="SSF48452">
    <property type="entry name" value="TPR-like"/>
    <property type="match status" value="1"/>
</dbReference>
<comment type="similarity">
    <text evidence="7">Belongs to the Slam family.</text>
</comment>
<keyword evidence="2" id="KW-1134">Transmembrane beta strand</keyword>
<name>A0A7Y9FLU9_9SPHN</name>
<dbReference type="InterPro" id="IPR007655">
    <property type="entry name" value="Slam_C"/>
</dbReference>
<keyword evidence="6" id="KW-0998">Cell outer membrane</keyword>
<reference evidence="11 12" key="1">
    <citation type="submission" date="2020-08" db="EMBL/GenBank/DDBJ databases">
        <title>The Agave Microbiome: Exploring the role of microbial communities in plant adaptations to desert environments.</title>
        <authorList>
            <person name="Partida-Martinez L.P."/>
        </authorList>
    </citation>
    <scope>NUCLEOTIDE SEQUENCE [LARGE SCALE GENOMIC DNA]</scope>
    <source>
        <strain evidence="11 12">AS2.3</strain>
    </source>
</reference>
<proteinExistence type="inferred from homology"/>
<gene>
    <name evidence="11" type="ORF">HD841_001488</name>
</gene>
<evidence type="ECO:0000256" key="8">
    <source>
        <dbReference type="SAM" id="SignalP"/>
    </source>
</evidence>
<dbReference type="Pfam" id="PF24575">
    <property type="entry name" value="TPR_Slam"/>
    <property type="match status" value="1"/>
</dbReference>
<evidence type="ECO:0000313" key="11">
    <source>
        <dbReference type="EMBL" id="NYD89708.1"/>
    </source>
</evidence>
<dbReference type="Pfam" id="PF04575">
    <property type="entry name" value="SlipAM"/>
    <property type="match status" value="1"/>
</dbReference>
<feature type="domain" description="Surface lipoprotein assembly modifier C-terminal" evidence="9">
    <location>
        <begin position="202"/>
        <end position="494"/>
    </location>
</feature>
<feature type="signal peptide" evidence="8">
    <location>
        <begin position="1"/>
        <end position="22"/>
    </location>
</feature>
<dbReference type="RefSeq" id="WP_179508231.1">
    <property type="nucleotide sequence ID" value="NZ_JACCBY010000002.1"/>
</dbReference>
<protein>
    <recommendedName>
        <fullName evidence="13">Peptide signal</fullName>
    </recommendedName>
</protein>
<comment type="caution">
    <text evidence="11">The sequence shown here is derived from an EMBL/GenBank/DDBJ whole genome shotgun (WGS) entry which is preliminary data.</text>
</comment>
<dbReference type="GO" id="GO:0009279">
    <property type="term" value="C:cell outer membrane"/>
    <property type="evidence" value="ECO:0007669"/>
    <property type="project" value="UniProtKB-SubCell"/>
</dbReference>
<evidence type="ECO:0000256" key="1">
    <source>
        <dbReference type="ARBA" id="ARBA00004571"/>
    </source>
</evidence>